<comment type="similarity">
    <text evidence="2">Belongs to the TonB family.</text>
</comment>
<keyword evidence="4" id="KW-1003">Cell membrane</keyword>
<proteinExistence type="inferred from homology"/>
<dbReference type="GO" id="GO:0031992">
    <property type="term" value="F:energy transducer activity"/>
    <property type="evidence" value="ECO:0007669"/>
    <property type="project" value="TreeGrafter"/>
</dbReference>
<keyword evidence="7" id="KW-0653">Protein transport</keyword>
<comment type="subcellular location">
    <subcellularLocation>
        <location evidence="1">Cell inner membrane</location>
        <topology evidence="1">Single-pass membrane protein</topology>
        <orientation evidence="1">Periplasmic side</orientation>
    </subcellularLocation>
</comment>
<dbReference type="Pfam" id="PF03544">
    <property type="entry name" value="TonB_C"/>
    <property type="match status" value="4"/>
</dbReference>
<sequence>MRTLSRLAASLLLAPCVALCSKAQTSPAQTGTLGPHLASGPMAGMLLTKVNPIYPEEARAKHITGTVKLRVSVGEDGKVKDEKPVSGPPILIPASEEAVRQWRYVPYRFGSEPVAMDITVTMNFRINGDERLPAPSQPDQPTLLHVPSGAMAGRIVTKVQPVFPETARRKHINGTVVFHVIIGKDGHVKEVTPLSGPSLLIPSYTEAIRHWTYSPIQVNGQPVEAETLVTISVAMNGGPAPAPPGVDCVLHSVPASFVTPNVPQDLPISGTIVLRNSLSRVEPSYPQESLPLAAQSVAVRLEISANGHVEGACVIWGPQALRDAVLAAVRQWRFRPYLLNGEPTRVETGFALSYPGGPAHLVVQNATPRDWPIVAPEVMESRLVHRTDPILPERLRCTTEPASMTGTVVLQVAIDAKGRVKTAKPLSGPDVFRTPARQAVSQWTYRPYEDRGYPITVTTQVALPFRACITGP</sequence>
<protein>
    <submittedName>
        <fullName evidence="12">TonB family C-terminal domain-containing protein</fullName>
    </submittedName>
</protein>
<evidence type="ECO:0000256" key="1">
    <source>
        <dbReference type="ARBA" id="ARBA00004383"/>
    </source>
</evidence>
<dbReference type="PROSITE" id="PS52015">
    <property type="entry name" value="TONB_CTD"/>
    <property type="match status" value="1"/>
</dbReference>
<evidence type="ECO:0000256" key="6">
    <source>
        <dbReference type="ARBA" id="ARBA00022692"/>
    </source>
</evidence>
<reference evidence="12 13" key="1">
    <citation type="submission" date="2016-10" db="EMBL/GenBank/DDBJ databases">
        <authorList>
            <person name="de Groot N.N."/>
        </authorList>
    </citation>
    <scope>NUCLEOTIDE SEQUENCE [LARGE SCALE GENOMIC DNA]</scope>
    <source>
        <strain evidence="12 13">DSM 22489</strain>
    </source>
</reference>
<dbReference type="Gene3D" id="3.30.2420.10">
    <property type="entry name" value="TonB"/>
    <property type="match status" value="1"/>
</dbReference>
<keyword evidence="10" id="KW-0732">Signal</keyword>
<keyword evidence="9" id="KW-0472">Membrane</keyword>
<feature type="domain" description="TonB C-terminal" evidence="11">
    <location>
        <begin position="39"/>
        <end position="133"/>
    </location>
</feature>
<dbReference type="PANTHER" id="PTHR33446">
    <property type="entry name" value="PROTEIN TONB-RELATED"/>
    <property type="match status" value="1"/>
</dbReference>
<accession>A0A1H6BP50</accession>
<dbReference type="InterPro" id="IPR006260">
    <property type="entry name" value="TonB/TolA_C"/>
</dbReference>
<evidence type="ECO:0000259" key="11">
    <source>
        <dbReference type="PROSITE" id="PS52015"/>
    </source>
</evidence>
<keyword evidence="6" id="KW-0812">Transmembrane</keyword>
<dbReference type="RefSeq" id="WP_103934703.1">
    <property type="nucleotide sequence ID" value="NZ_FNVA01000007.1"/>
</dbReference>
<dbReference type="EMBL" id="FNVA01000007">
    <property type="protein sequence ID" value="SEG61986.1"/>
    <property type="molecule type" value="Genomic_DNA"/>
</dbReference>
<dbReference type="AlphaFoldDB" id="A0A1H6BP50"/>
<keyword evidence="8" id="KW-1133">Transmembrane helix</keyword>
<keyword evidence="3" id="KW-0813">Transport</keyword>
<dbReference type="InterPro" id="IPR051045">
    <property type="entry name" value="TonB-dependent_transducer"/>
</dbReference>
<gene>
    <name evidence="12" type="ORF">SAMN05421819_3859</name>
</gene>
<dbReference type="Proteomes" id="UP000236728">
    <property type="component" value="Unassembled WGS sequence"/>
</dbReference>
<dbReference type="GO" id="GO:0055085">
    <property type="term" value="P:transmembrane transport"/>
    <property type="evidence" value="ECO:0007669"/>
    <property type="project" value="InterPro"/>
</dbReference>
<name>A0A1H6BP50_9BACT</name>
<dbReference type="Gene3D" id="3.30.1150.10">
    <property type="match status" value="3"/>
</dbReference>
<feature type="chain" id="PRO_5009293938" evidence="10">
    <location>
        <begin position="24"/>
        <end position="472"/>
    </location>
</feature>
<dbReference type="PANTHER" id="PTHR33446:SF2">
    <property type="entry name" value="PROTEIN TONB"/>
    <property type="match status" value="1"/>
</dbReference>
<evidence type="ECO:0000313" key="12">
    <source>
        <dbReference type="EMBL" id="SEG61986.1"/>
    </source>
</evidence>
<dbReference type="GO" id="GO:0098797">
    <property type="term" value="C:plasma membrane protein complex"/>
    <property type="evidence" value="ECO:0007669"/>
    <property type="project" value="TreeGrafter"/>
</dbReference>
<dbReference type="GO" id="GO:0015031">
    <property type="term" value="P:protein transport"/>
    <property type="evidence" value="ECO:0007669"/>
    <property type="project" value="UniProtKB-KW"/>
</dbReference>
<feature type="signal peptide" evidence="10">
    <location>
        <begin position="1"/>
        <end position="23"/>
    </location>
</feature>
<evidence type="ECO:0000256" key="7">
    <source>
        <dbReference type="ARBA" id="ARBA00022927"/>
    </source>
</evidence>
<evidence type="ECO:0000256" key="5">
    <source>
        <dbReference type="ARBA" id="ARBA00022519"/>
    </source>
</evidence>
<organism evidence="12 13">
    <name type="scientific">Bryocella elongata</name>
    <dbReference type="NCBI Taxonomy" id="863522"/>
    <lineage>
        <taxon>Bacteria</taxon>
        <taxon>Pseudomonadati</taxon>
        <taxon>Acidobacteriota</taxon>
        <taxon>Terriglobia</taxon>
        <taxon>Terriglobales</taxon>
        <taxon>Acidobacteriaceae</taxon>
        <taxon>Bryocella</taxon>
    </lineage>
</organism>
<keyword evidence="13" id="KW-1185">Reference proteome</keyword>
<evidence type="ECO:0000256" key="8">
    <source>
        <dbReference type="ARBA" id="ARBA00022989"/>
    </source>
</evidence>
<evidence type="ECO:0000256" key="3">
    <source>
        <dbReference type="ARBA" id="ARBA00022448"/>
    </source>
</evidence>
<dbReference type="InterPro" id="IPR037682">
    <property type="entry name" value="TonB_C"/>
</dbReference>
<evidence type="ECO:0000256" key="4">
    <source>
        <dbReference type="ARBA" id="ARBA00022475"/>
    </source>
</evidence>
<evidence type="ECO:0000313" key="13">
    <source>
        <dbReference type="Proteomes" id="UP000236728"/>
    </source>
</evidence>
<evidence type="ECO:0000256" key="9">
    <source>
        <dbReference type="ARBA" id="ARBA00023136"/>
    </source>
</evidence>
<dbReference type="SUPFAM" id="SSF74653">
    <property type="entry name" value="TolA/TonB C-terminal domain"/>
    <property type="match status" value="4"/>
</dbReference>
<dbReference type="NCBIfam" id="TIGR01352">
    <property type="entry name" value="tonB_Cterm"/>
    <property type="match status" value="1"/>
</dbReference>
<keyword evidence="5" id="KW-0997">Cell inner membrane</keyword>
<evidence type="ECO:0000256" key="10">
    <source>
        <dbReference type="SAM" id="SignalP"/>
    </source>
</evidence>
<evidence type="ECO:0000256" key="2">
    <source>
        <dbReference type="ARBA" id="ARBA00006555"/>
    </source>
</evidence>
<dbReference type="OrthoDB" id="110340at2"/>